<protein>
    <recommendedName>
        <fullName evidence="5">5'-deoxynucleotidase</fullName>
        <ecNumber evidence="5">3.1.3.89</ecNumber>
    </recommendedName>
</protein>
<dbReference type="Pfam" id="PF13023">
    <property type="entry name" value="HD_3"/>
    <property type="match status" value="1"/>
</dbReference>
<comment type="cofactor">
    <cofactor evidence="2">
        <name>Mn(2+)</name>
        <dbReference type="ChEBI" id="CHEBI:29035"/>
    </cofactor>
</comment>
<evidence type="ECO:0000259" key="8">
    <source>
        <dbReference type="SMART" id="SM00471"/>
    </source>
</evidence>
<keyword evidence="6" id="KW-0479">Metal-binding</keyword>
<dbReference type="EC" id="3.1.3.89" evidence="5"/>
<reference evidence="9" key="2">
    <citation type="journal article" date="2011" name="Microb. Ecol.">
        <title>Taxonomic and Functional Metagenomic Profiling of the Microbial Community in the Anoxic Sediment of a Sub-saline Shallow Lake (Laguna de Carrizo, Central Spain).</title>
        <authorList>
            <person name="Ferrer M."/>
            <person name="Guazzaroni M.E."/>
            <person name="Richter M."/>
            <person name="Garcia-Salamanca A."/>
            <person name="Yarza P."/>
            <person name="Suarez-Suarez A."/>
            <person name="Solano J."/>
            <person name="Alcaide M."/>
            <person name="van Dillewijn P."/>
            <person name="Molina-Henares M.A."/>
            <person name="Lopez-Cortes N."/>
            <person name="Al-Ramahi Y."/>
            <person name="Guerrero C."/>
            <person name="Acosta A."/>
            <person name="de Eugenio L.I."/>
            <person name="Martinez V."/>
            <person name="Marques S."/>
            <person name="Rojo F."/>
            <person name="Santero E."/>
            <person name="Genilloud O."/>
            <person name="Perez-Perez J."/>
            <person name="Rossello-Mora R."/>
            <person name="Ramos J.L."/>
        </authorList>
    </citation>
    <scope>NUCLEOTIDE SEQUENCE</scope>
</reference>
<gene>
    <name evidence="9" type="ORF">LDC_0612</name>
</gene>
<dbReference type="EMBL" id="ADZX01000239">
    <property type="protein sequence ID" value="EFK97350.1"/>
    <property type="molecule type" value="Genomic_DNA"/>
</dbReference>
<dbReference type="SUPFAM" id="SSF109604">
    <property type="entry name" value="HD-domain/PDEase-like"/>
    <property type="match status" value="1"/>
</dbReference>
<evidence type="ECO:0000256" key="5">
    <source>
        <dbReference type="ARBA" id="ARBA00012964"/>
    </source>
</evidence>
<dbReference type="InterPro" id="IPR006674">
    <property type="entry name" value="HD_domain"/>
</dbReference>
<comment type="cofactor">
    <cofactor evidence="3">
        <name>Co(2+)</name>
        <dbReference type="ChEBI" id="CHEBI:48828"/>
    </cofactor>
</comment>
<organism evidence="9">
    <name type="scientific">sediment metagenome</name>
    <dbReference type="NCBI Taxonomy" id="749907"/>
    <lineage>
        <taxon>unclassified sequences</taxon>
        <taxon>metagenomes</taxon>
        <taxon>ecological metagenomes</taxon>
    </lineage>
</organism>
<name>D9PGG5_9ZZZZ</name>
<comment type="subunit">
    <text evidence="4">Homodimer.</text>
</comment>
<dbReference type="InterPro" id="IPR003607">
    <property type="entry name" value="HD/PDEase_dom"/>
</dbReference>
<comment type="catalytic activity">
    <reaction evidence="1">
        <text>a 2'-deoxyribonucleoside 5'-phosphate + H2O = a 2'-deoxyribonucleoside + phosphate</text>
        <dbReference type="Rhea" id="RHEA:36167"/>
        <dbReference type="ChEBI" id="CHEBI:15377"/>
        <dbReference type="ChEBI" id="CHEBI:18274"/>
        <dbReference type="ChEBI" id="CHEBI:43474"/>
        <dbReference type="ChEBI" id="CHEBI:65317"/>
        <dbReference type="EC" id="3.1.3.89"/>
    </reaction>
</comment>
<dbReference type="GO" id="GO:0005737">
    <property type="term" value="C:cytoplasm"/>
    <property type="evidence" value="ECO:0007669"/>
    <property type="project" value="TreeGrafter"/>
</dbReference>
<evidence type="ECO:0000313" key="9">
    <source>
        <dbReference type="EMBL" id="EFK97350.1"/>
    </source>
</evidence>
<accession>D9PGG5</accession>
<proteinExistence type="predicted"/>
<dbReference type="PANTHER" id="PTHR11845:SF13">
    <property type="entry name" value="5'-DEOXYNUCLEOTIDASE HDDC2"/>
    <property type="match status" value="1"/>
</dbReference>
<feature type="domain" description="HD/PDEase" evidence="8">
    <location>
        <begin position="16"/>
        <end position="134"/>
    </location>
</feature>
<keyword evidence="7 9" id="KW-0378">Hydrolase</keyword>
<dbReference type="SMART" id="SM00471">
    <property type="entry name" value="HDc"/>
    <property type="match status" value="1"/>
</dbReference>
<reference evidence="9" key="1">
    <citation type="submission" date="2010-07" db="EMBL/GenBank/DDBJ databases">
        <authorList>
            <consortium name="CONSOLIDER consortium CSD2007-00005"/>
            <person name="Guazzaroni M.-E."/>
            <person name="Richter M."/>
            <person name="Garcia-Salamanca A."/>
            <person name="Yarza P."/>
            <person name="Ferrer M."/>
        </authorList>
    </citation>
    <scope>NUCLEOTIDE SEQUENCE</scope>
</reference>
<dbReference type="PANTHER" id="PTHR11845">
    <property type="entry name" value="5'-DEOXYNUCLEOTIDASE HDDC2"/>
    <property type="match status" value="1"/>
</dbReference>
<dbReference type="GO" id="GO:0002953">
    <property type="term" value="F:5'-deoxynucleotidase activity"/>
    <property type="evidence" value="ECO:0007669"/>
    <property type="project" value="UniProtKB-EC"/>
</dbReference>
<sequence length="180" mass="21232">LKKVIRYGRSRINENDTESVGEHIFGMFILINHFLPLVDPEKKMNKEKIYELALFHDIDEIETGDIIRYEKTDKDRGEAKTTLAKIFQNTPDNFLFLMKNNYFEYEENNTPEAKFVSAIDKIEPMFHLCFDPKGAKSIFSRLNMTVDEIKEDKKESSKDFYQIIEYIEPAFDIIKSNLNK</sequence>
<evidence type="ECO:0000256" key="2">
    <source>
        <dbReference type="ARBA" id="ARBA00001936"/>
    </source>
</evidence>
<evidence type="ECO:0000256" key="6">
    <source>
        <dbReference type="ARBA" id="ARBA00022723"/>
    </source>
</evidence>
<evidence type="ECO:0000256" key="7">
    <source>
        <dbReference type="ARBA" id="ARBA00022801"/>
    </source>
</evidence>
<feature type="non-terminal residue" evidence="9">
    <location>
        <position position="1"/>
    </location>
</feature>
<dbReference type="AlphaFoldDB" id="D9PGG5"/>
<evidence type="ECO:0000256" key="4">
    <source>
        <dbReference type="ARBA" id="ARBA00011738"/>
    </source>
</evidence>
<dbReference type="Gene3D" id="1.10.3210.10">
    <property type="entry name" value="Hypothetical protein af1432"/>
    <property type="match status" value="1"/>
</dbReference>
<comment type="caution">
    <text evidence="9">The sequence shown here is derived from an EMBL/GenBank/DDBJ whole genome shotgun (WGS) entry which is preliminary data.</text>
</comment>
<evidence type="ECO:0000256" key="3">
    <source>
        <dbReference type="ARBA" id="ARBA00001941"/>
    </source>
</evidence>
<evidence type="ECO:0000256" key="1">
    <source>
        <dbReference type="ARBA" id="ARBA00001638"/>
    </source>
</evidence>
<dbReference type="InterPro" id="IPR039356">
    <property type="entry name" value="YfbR/HDDC2"/>
</dbReference>
<dbReference type="GO" id="GO:0046872">
    <property type="term" value="F:metal ion binding"/>
    <property type="evidence" value="ECO:0007669"/>
    <property type="project" value="UniProtKB-KW"/>
</dbReference>